<dbReference type="EMBL" id="AJYC02000099">
    <property type="protein sequence ID" value="EKT78799.1"/>
    <property type="molecule type" value="Genomic_DNA"/>
</dbReference>
<gene>
    <name evidence="1" type="ORF">WSS_A30654</name>
</gene>
<comment type="caution">
    <text evidence="1">The sequence shown here is derived from an EMBL/GenBank/DDBJ whole genome shotgun (WGS) entry which is preliminary data.</text>
</comment>
<name>K8XBI6_RHOOP</name>
<evidence type="ECO:0000313" key="2">
    <source>
        <dbReference type="Proteomes" id="UP000005951"/>
    </source>
</evidence>
<dbReference type="AlphaFoldDB" id="K8XBI6"/>
<accession>K8XBI6</accession>
<reference evidence="1 2" key="1">
    <citation type="journal article" date="2013" name="Genome Announc.">
        <title>Draft Genome Sequence of Rhodococcus opacus Strain M213 Shows a Diverse Catabolic Potential.</title>
        <authorList>
            <person name="Pathak A."/>
            <person name="Green S.J."/>
            <person name="Ogram A."/>
            <person name="Chauhan A."/>
        </authorList>
    </citation>
    <scope>NUCLEOTIDE SEQUENCE [LARGE SCALE GENOMIC DNA]</scope>
    <source>
        <strain evidence="1 2">M213</strain>
    </source>
</reference>
<sequence length="40" mass="4592">MARSKHRLVHEHLAMLDNADDPATTTTWLEHVTDDEYLTG</sequence>
<proteinExistence type="predicted"/>
<evidence type="ECO:0000313" key="1">
    <source>
        <dbReference type="EMBL" id="EKT78799.1"/>
    </source>
</evidence>
<dbReference type="RefSeq" id="WP_005261924.1">
    <property type="nucleotide sequence ID" value="NZ_AJYC02000099.1"/>
</dbReference>
<protein>
    <submittedName>
        <fullName evidence="1">Uncharacterized protein</fullName>
    </submittedName>
</protein>
<dbReference type="Proteomes" id="UP000005951">
    <property type="component" value="Unassembled WGS sequence"/>
</dbReference>
<organism evidence="1 2">
    <name type="scientific">Rhodococcus opacus M213</name>
    <dbReference type="NCBI Taxonomy" id="1129896"/>
    <lineage>
        <taxon>Bacteria</taxon>
        <taxon>Bacillati</taxon>
        <taxon>Actinomycetota</taxon>
        <taxon>Actinomycetes</taxon>
        <taxon>Mycobacteriales</taxon>
        <taxon>Nocardiaceae</taxon>
        <taxon>Rhodococcus</taxon>
    </lineage>
</organism>